<dbReference type="Proteomes" id="UP000799423">
    <property type="component" value="Unassembled WGS sequence"/>
</dbReference>
<dbReference type="EMBL" id="MU006293">
    <property type="protein sequence ID" value="KAF2854425.1"/>
    <property type="molecule type" value="Genomic_DNA"/>
</dbReference>
<evidence type="ECO:0000313" key="3">
    <source>
        <dbReference type="Proteomes" id="UP000799423"/>
    </source>
</evidence>
<organism evidence="2 3">
    <name type="scientific">Plenodomus tracheiphilus IPT5</name>
    <dbReference type="NCBI Taxonomy" id="1408161"/>
    <lineage>
        <taxon>Eukaryota</taxon>
        <taxon>Fungi</taxon>
        <taxon>Dikarya</taxon>
        <taxon>Ascomycota</taxon>
        <taxon>Pezizomycotina</taxon>
        <taxon>Dothideomycetes</taxon>
        <taxon>Pleosporomycetidae</taxon>
        <taxon>Pleosporales</taxon>
        <taxon>Pleosporineae</taxon>
        <taxon>Leptosphaeriaceae</taxon>
        <taxon>Plenodomus</taxon>
    </lineage>
</organism>
<feature type="compositionally biased region" description="Basic and acidic residues" evidence="1">
    <location>
        <begin position="118"/>
        <end position="132"/>
    </location>
</feature>
<feature type="region of interest" description="Disordered" evidence="1">
    <location>
        <begin position="1"/>
        <end position="24"/>
    </location>
</feature>
<gene>
    <name evidence="2" type="ORF">T440DRAFT_544761</name>
</gene>
<feature type="compositionally biased region" description="Basic and acidic residues" evidence="1">
    <location>
        <begin position="176"/>
        <end position="210"/>
    </location>
</feature>
<accession>A0A6A7BIY7</accession>
<evidence type="ECO:0000313" key="2">
    <source>
        <dbReference type="EMBL" id="KAF2854425.1"/>
    </source>
</evidence>
<feature type="compositionally biased region" description="Basic residues" evidence="1">
    <location>
        <begin position="133"/>
        <end position="143"/>
    </location>
</feature>
<sequence length="405" mass="44422">MGTNRKPSSSCTSPAPEGQKHSIEWRVQRGCWPSPEPGVAFPTTGTAIVKSPHLHSSSAFLWPDRPRRQGRSAWGERPEDASRLPNWKGPAKGEGTAAEAVEMAGACPISRCAPRVSPVERRDAESDCETIRTRRRRPQRMWKLKQGSSEHKTGEEPQNSSIGPQTRMKLASLRFGTERSLEVNMRMHDGRLRTSAQEHEGRGLYRDHHSTAPNRHGTSGGAEDATSGGASELPSPPPNEAPTAKPEWRHRSQANSAHQQQEKHKPKTSVSNSAAIALRDGRPLKLLSSERLARPHPHRQTSPPNHNGPDTAPKQSHDDGDSHRPRARVPTNCCHSFAGSLENTHPIDDAGAQDEHTTNRARAVAGLADYRGTEDVDMEIHELEAEGACQPVSRECVVGLRQGTR</sequence>
<feature type="compositionally biased region" description="Basic and acidic residues" evidence="1">
    <location>
        <begin position="315"/>
        <end position="324"/>
    </location>
</feature>
<name>A0A6A7BIY7_9PLEO</name>
<protein>
    <submittedName>
        <fullName evidence="2">Uncharacterized protein</fullName>
    </submittedName>
</protein>
<dbReference type="AlphaFoldDB" id="A0A6A7BIY7"/>
<keyword evidence="3" id="KW-1185">Reference proteome</keyword>
<feature type="region of interest" description="Disordered" evidence="1">
    <location>
        <begin position="55"/>
        <end position="97"/>
    </location>
</feature>
<proteinExistence type="predicted"/>
<feature type="compositionally biased region" description="Polar residues" evidence="1">
    <location>
        <begin position="1"/>
        <end position="13"/>
    </location>
</feature>
<reference evidence="2" key="1">
    <citation type="submission" date="2020-01" db="EMBL/GenBank/DDBJ databases">
        <authorList>
            <consortium name="DOE Joint Genome Institute"/>
            <person name="Haridas S."/>
            <person name="Albert R."/>
            <person name="Binder M."/>
            <person name="Bloem J."/>
            <person name="Labutti K."/>
            <person name="Salamov A."/>
            <person name="Andreopoulos B."/>
            <person name="Baker S.E."/>
            <person name="Barry K."/>
            <person name="Bills G."/>
            <person name="Bluhm B.H."/>
            <person name="Cannon C."/>
            <person name="Castanera R."/>
            <person name="Culley D.E."/>
            <person name="Daum C."/>
            <person name="Ezra D."/>
            <person name="Gonzalez J.B."/>
            <person name="Henrissat B."/>
            <person name="Kuo A."/>
            <person name="Liang C."/>
            <person name="Lipzen A."/>
            <person name="Lutzoni F."/>
            <person name="Magnuson J."/>
            <person name="Mondo S."/>
            <person name="Nolan M."/>
            <person name="Ohm R."/>
            <person name="Pangilinan J."/>
            <person name="Park H.-J."/>
            <person name="Ramirez L."/>
            <person name="Alfaro M."/>
            <person name="Sun H."/>
            <person name="Tritt A."/>
            <person name="Yoshinaga Y."/>
            <person name="Zwiers L.-H."/>
            <person name="Turgeon B.G."/>
            <person name="Goodwin S.B."/>
            <person name="Spatafora J.W."/>
            <person name="Crous P.W."/>
            <person name="Grigoriev I.V."/>
        </authorList>
    </citation>
    <scope>NUCLEOTIDE SEQUENCE</scope>
    <source>
        <strain evidence="2">IPT5</strain>
    </source>
</reference>
<feature type="region of interest" description="Disordered" evidence="1">
    <location>
        <begin position="114"/>
        <end position="337"/>
    </location>
</feature>
<evidence type="ECO:0000256" key="1">
    <source>
        <dbReference type="SAM" id="MobiDB-lite"/>
    </source>
</evidence>